<comment type="caution">
    <text evidence="20">The sequence shown here is derived from an EMBL/GenBank/DDBJ whole genome shotgun (WGS) entry which is preliminary data.</text>
</comment>
<dbReference type="PANTHER" id="PTHR32552:SF68">
    <property type="entry name" value="FERRICHROME OUTER MEMBRANE TRANSPORTER_PHAGE RECEPTOR"/>
    <property type="match status" value="1"/>
</dbReference>
<accession>A0A3E1K7M5</accession>
<evidence type="ECO:0000256" key="1">
    <source>
        <dbReference type="ARBA" id="ARBA00004571"/>
    </source>
</evidence>
<dbReference type="GO" id="GO:0009279">
    <property type="term" value="C:cell outer membrane"/>
    <property type="evidence" value="ECO:0007669"/>
    <property type="project" value="UniProtKB-SubCell"/>
</dbReference>
<feature type="domain" description="TonB-dependent receptor-like beta-barrel" evidence="18">
    <location>
        <begin position="277"/>
        <end position="701"/>
    </location>
</feature>
<reference evidence="20 21" key="1">
    <citation type="submission" date="2018-08" db="EMBL/GenBank/DDBJ databases">
        <title>Wenzhouxiangella salilacus sp. nov., a novel bacterium isolated from a saline lake in Xinjiang Province, China.</title>
        <authorList>
            <person name="Han S."/>
        </authorList>
    </citation>
    <scope>NUCLEOTIDE SEQUENCE [LARGE SCALE GENOMIC DNA]</scope>
    <source>
        <strain evidence="20 21">XDB06</strain>
    </source>
</reference>
<keyword evidence="5" id="KW-0410">Iron transport</keyword>
<gene>
    <name evidence="20" type="ORF">DZC52_10080</name>
</gene>
<evidence type="ECO:0000256" key="10">
    <source>
        <dbReference type="ARBA" id="ARBA00023077"/>
    </source>
</evidence>
<keyword evidence="3 14" id="KW-0813">Transport</keyword>
<dbReference type="Gene3D" id="2.170.130.10">
    <property type="entry name" value="TonB-dependent receptor, plug domain"/>
    <property type="match status" value="1"/>
</dbReference>
<evidence type="ECO:0000256" key="7">
    <source>
        <dbReference type="ARBA" id="ARBA00022729"/>
    </source>
</evidence>
<dbReference type="PANTHER" id="PTHR32552">
    <property type="entry name" value="FERRICHROME IRON RECEPTOR-RELATED"/>
    <property type="match status" value="1"/>
</dbReference>
<evidence type="ECO:0000256" key="8">
    <source>
        <dbReference type="ARBA" id="ARBA00023004"/>
    </source>
</evidence>
<evidence type="ECO:0000256" key="16">
    <source>
        <dbReference type="SAM" id="MobiDB-lite"/>
    </source>
</evidence>
<comment type="similarity">
    <text evidence="2 14 15">Belongs to the TonB-dependent receptor family.</text>
</comment>
<evidence type="ECO:0000256" key="9">
    <source>
        <dbReference type="ARBA" id="ARBA00023065"/>
    </source>
</evidence>
<feature type="region of interest" description="Disordered" evidence="16">
    <location>
        <begin position="29"/>
        <end position="54"/>
    </location>
</feature>
<dbReference type="SUPFAM" id="SSF56935">
    <property type="entry name" value="Porins"/>
    <property type="match status" value="1"/>
</dbReference>
<keyword evidence="21" id="KW-1185">Reference proteome</keyword>
<evidence type="ECO:0000256" key="13">
    <source>
        <dbReference type="ARBA" id="ARBA00023237"/>
    </source>
</evidence>
<evidence type="ECO:0000256" key="5">
    <source>
        <dbReference type="ARBA" id="ARBA00022496"/>
    </source>
</evidence>
<dbReference type="Proteomes" id="UP000260351">
    <property type="component" value="Unassembled WGS sequence"/>
</dbReference>
<keyword evidence="10 15" id="KW-0798">TonB box</keyword>
<evidence type="ECO:0000256" key="3">
    <source>
        <dbReference type="ARBA" id="ARBA00022448"/>
    </source>
</evidence>
<feature type="signal peptide" evidence="17">
    <location>
        <begin position="1"/>
        <end position="29"/>
    </location>
</feature>
<protein>
    <submittedName>
        <fullName evidence="20">TonB-dependent siderophore receptor</fullName>
    </submittedName>
</protein>
<dbReference type="Pfam" id="PF00593">
    <property type="entry name" value="TonB_dep_Rec_b-barrel"/>
    <property type="match status" value="1"/>
</dbReference>
<evidence type="ECO:0000256" key="11">
    <source>
        <dbReference type="ARBA" id="ARBA00023136"/>
    </source>
</evidence>
<organism evidence="20 21">
    <name type="scientific">Wenzhouxiangella sediminis</name>
    <dbReference type="NCBI Taxonomy" id="1792836"/>
    <lineage>
        <taxon>Bacteria</taxon>
        <taxon>Pseudomonadati</taxon>
        <taxon>Pseudomonadota</taxon>
        <taxon>Gammaproteobacteria</taxon>
        <taxon>Chromatiales</taxon>
        <taxon>Wenzhouxiangellaceae</taxon>
        <taxon>Wenzhouxiangella</taxon>
    </lineage>
</organism>
<evidence type="ECO:0000256" key="14">
    <source>
        <dbReference type="PROSITE-ProRule" id="PRU01360"/>
    </source>
</evidence>
<keyword evidence="7 17" id="KW-0732">Signal</keyword>
<dbReference type="EMBL" id="QUZK01000040">
    <property type="protein sequence ID" value="RFF29995.1"/>
    <property type="molecule type" value="Genomic_DNA"/>
</dbReference>
<evidence type="ECO:0000259" key="19">
    <source>
        <dbReference type="Pfam" id="PF07715"/>
    </source>
</evidence>
<evidence type="ECO:0000256" key="2">
    <source>
        <dbReference type="ARBA" id="ARBA00009810"/>
    </source>
</evidence>
<keyword evidence="8" id="KW-0408">Iron</keyword>
<keyword evidence="6 14" id="KW-0812">Transmembrane</keyword>
<dbReference type="CDD" id="cd01347">
    <property type="entry name" value="ligand_gated_channel"/>
    <property type="match status" value="1"/>
</dbReference>
<sequence>MQKPRINPLRTALLALLSAGFLSAQPLMAQDAAEQDQDRRSETPGSETNEEDAELDRLTVVGRLTRYSALKSDTPIMETARSVSIETERDIENKGALELADIYQYSAGVFGEVYGFATRGDWVRVRGLDVPEYRDSLQALFGNYNNARPHPYSIEQVEILKGPASVLYGQGSPGGLVNVVTKRPRIDLQPEVVFQYGSNDYMQVATDFGGALNESGSLIYRVTAVGRDADTMVDYVANDTTLIAPSLTWSPSPMTNITLLGSVQRSRGQAGAQFVPVQGTLTPAPNGEFIDESFFAGEPGFDRYDTDTDSITLLADHVFNATWSMEVTGRWTEGSADYRQAWPSFIPGRYVYNPDGSLYQNGTVPRTWYVSDASSEQMALDTRLRADFFTGELQHELMIGAQYQDVTTDNDSGSAYALGLDLATGRPDGNFGDEYWINLFDPVYGDIPPEALLQQFVSDGPEANTKDRGLYINDQVSIGNWRITAGLRYDDVSTDTGTQSQDDDAFSYSFGALYRFDNGLAPYASYAESFEPVVGVDSITGEPFDPQEGRQYEIGIKYQPRGIPGQVTVSAFDIEQTNLPNPNSQPGQFSQQEGAAEIRGVEIESVLRLGEFTVEANASRISTENAAGFRFQGVPRDQASTWLGWQPDGALSGFTAGFGARYVSETWDGYDDIRTPGYTLYDLMLGYETGDWRFRVNARNLTDKQYLASCLARGDCFFGERRTVVGTVAYRF</sequence>
<dbReference type="RefSeq" id="WP_116651025.1">
    <property type="nucleotide sequence ID" value="NZ_QUZK01000040.1"/>
</dbReference>
<dbReference type="Pfam" id="PF07715">
    <property type="entry name" value="Plug"/>
    <property type="match status" value="1"/>
</dbReference>
<dbReference type="InterPro" id="IPR037066">
    <property type="entry name" value="Plug_dom_sf"/>
</dbReference>
<dbReference type="GO" id="GO:0038023">
    <property type="term" value="F:signaling receptor activity"/>
    <property type="evidence" value="ECO:0007669"/>
    <property type="project" value="InterPro"/>
</dbReference>
<evidence type="ECO:0000313" key="21">
    <source>
        <dbReference type="Proteomes" id="UP000260351"/>
    </source>
</evidence>
<evidence type="ECO:0000259" key="18">
    <source>
        <dbReference type="Pfam" id="PF00593"/>
    </source>
</evidence>
<dbReference type="GO" id="GO:0015891">
    <property type="term" value="P:siderophore transport"/>
    <property type="evidence" value="ECO:0007669"/>
    <property type="project" value="InterPro"/>
</dbReference>
<keyword evidence="13 14" id="KW-0998">Cell outer membrane</keyword>
<keyword evidence="11 14" id="KW-0472">Membrane</keyword>
<evidence type="ECO:0000256" key="12">
    <source>
        <dbReference type="ARBA" id="ARBA00023170"/>
    </source>
</evidence>
<keyword evidence="12 20" id="KW-0675">Receptor</keyword>
<name>A0A3E1K7M5_9GAMM</name>
<feature type="chain" id="PRO_5017645455" evidence="17">
    <location>
        <begin position="30"/>
        <end position="732"/>
    </location>
</feature>
<evidence type="ECO:0000256" key="6">
    <source>
        <dbReference type="ARBA" id="ARBA00022692"/>
    </source>
</evidence>
<evidence type="ECO:0000256" key="4">
    <source>
        <dbReference type="ARBA" id="ARBA00022452"/>
    </source>
</evidence>
<dbReference type="PROSITE" id="PS52016">
    <property type="entry name" value="TONB_DEPENDENT_REC_3"/>
    <property type="match status" value="1"/>
</dbReference>
<dbReference type="AlphaFoldDB" id="A0A3E1K7M5"/>
<dbReference type="GO" id="GO:0015344">
    <property type="term" value="F:siderophore uptake transmembrane transporter activity"/>
    <property type="evidence" value="ECO:0007669"/>
    <property type="project" value="TreeGrafter"/>
</dbReference>
<evidence type="ECO:0000256" key="17">
    <source>
        <dbReference type="SAM" id="SignalP"/>
    </source>
</evidence>
<dbReference type="InterPro" id="IPR000531">
    <property type="entry name" value="Beta-barrel_TonB"/>
</dbReference>
<evidence type="ECO:0000313" key="20">
    <source>
        <dbReference type="EMBL" id="RFF29995.1"/>
    </source>
</evidence>
<proteinExistence type="inferred from homology"/>
<dbReference type="InterPro" id="IPR012910">
    <property type="entry name" value="Plug_dom"/>
</dbReference>
<dbReference type="InterPro" id="IPR010105">
    <property type="entry name" value="TonB_sidphr_rcpt"/>
</dbReference>
<keyword evidence="9" id="KW-0406">Ion transport</keyword>
<dbReference type="NCBIfam" id="TIGR01783">
    <property type="entry name" value="TonB-siderophor"/>
    <property type="match status" value="1"/>
</dbReference>
<dbReference type="OrthoDB" id="127311at2"/>
<evidence type="ECO:0000256" key="15">
    <source>
        <dbReference type="RuleBase" id="RU003357"/>
    </source>
</evidence>
<comment type="subcellular location">
    <subcellularLocation>
        <location evidence="1 14">Cell outer membrane</location>
        <topology evidence="1 14">Multi-pass membrane protein</topology>
    </subcellularLocation>
</comment>
<dbReference type="InterPro" id="IPR036942">
    <property type="entry name" value="Beta-barrel_TonB_sf"/>
</dbReference>
<keyword evidence="4 14" id="KW-1134">Transmembrane beta strand</keyword>
<feature type="domain" description="TonB-dependent receptor plug" evidence="19">
    <location>
        <begin position="76"/>
        <end position="175"/>
    </location>
</feature>
<dbReference type="Gene3D" id="2.40.170.20">
    <property type="entry name" value="TonB-dependent receptor, beta-barrel domain"/>
    <property type="match status" value="1"/>
</dbReference>
<dbReference type="InterPro" id="IPR039426">
    <property type="entry name" value="TonB-dep_rcpt-like"/>
</dbReference>